<protein>
    <recommendedName>
        <fullName evidence="3 7">Nuclease SbcCD subunit D</fullName>
    </recommendedName>
</protein>
<dbReference type="PANTHER" id="PTHR30337:SF0">
    <property type="entry name" value="NUCLEASE SBCCD SUBUNIT D"/>
    <property type="match status" value="1"/>
</dbReference>
<dbReference type="InterPro" id="IPR004593">
    <property type="entry name" value="SbcD"/>
</dbReference>
<dbReference type="InterPro" id="IPR004843">
    <property type="entry name" value="Calcineurin-like_PHP"/>
</dbReference>
<comment type="caution">
    <text evidence="11">The sequence shown here is derived from an EMBL/GenBank/DDBJ whole genome shotgun (WGS) entry which is preliminary data.</text>
</comment>
<evidence type="ECO:0000256" key="4">
    <source>
        <dbReference type="ARBA" id="ARBA00022722"/>
    </source>
</evidence>
<evidence type="ECO:0000259" key="9">
    <source>
        <dbReference type="Pfam" id="PF00149"/>
    </source>
</evidence>
<evidence type="ECO:0000256" key="1">
    <source>
        <dbReference type="ARBA" id="ARBA00010555"/>
    </source>
</evidence>
<dbReference type="EMBL" id="JAWNGA010000005">
    <property type="protein sequence ID" value="MDY5132925.1"/>
    <property type="molecule type" value="Genomic_DNA"/>
</dbReference>
<dbReference type="CDD" id="cd00840">
    <property type="entry name" value="MPP_Mre11_N"/>
    <property type="match status" value="1"/>
</dbReference>
<keyword evidence="12" id="KW-1185">Reference proteome</keyword>
<dbReference type="NCBIfam" id="TIGR00619">
    <property type="entry name" value="sbcd"/>
    <property type="match status" value="1"/>
</dbReference>
<dbReference type="Proteomes" id="UP001275049">
    <property type="component" value="Unassembled WGS sequence"/>
</dbReference>
<evidence type="ECO:0000256" key="6">
    <source>
        <dbReference type="ARBA" id="ARBA00022839"/>
    </source>
</evidence>
<proteinExistence type="inferred from homology"/>
<evidence type="ECO:0000256" key="3">
    <source>
        <dbReference type="ARBA" id="ARBA00013365"/>
    </source>
</evidence>
<keyword evidence="7" id="KW-0235">DNA replication</keyword>
<keyword evidence="7" id="KW-0255">Endonuclease</keyword>
<dbReference type="InterPro" id="IPR041796">
    <property type="entry name" value="Mre11_N"/>
</dbReference>
<keyword evidence="6 7" id="KW-0269">Exonuclease</keyword>
<gene>
    <name evidence="7" type="primary">sbcD</name>
    <name evidence="11" type="ORF">R6G86_04090</name>
</gene>
<accession>A0ABU5G8C0</accession>
<keyword evidence="7" id="KW-0233">DNA recombination</keyword>
<feature type="domain" description="Calcineurin-like phosphoesterase" evidence="9">
    <location>
        <begin position="1"/>
        <end position="90"/>
    </location>
</feature>
<dbReference type="SUPFAM" id="SSF56300">
    <property type="entry name" value="Metallo-dependent phosphatases"/>
    <property type="match status" value="1"/>
</dbReference>
<sequence length="455" mass="49759">MKILHTSDWHLGRSLHQADLTPAFQLWIDHVVDTVRAHEVDALLISGDVYDTSTPSGSIVELFSTALRRLTELTTVIAISGNHDSAQRLGFGADLFKDSLHIRTKSVDCGIPVPVYTKNGTLGALVYPIPYLDPYMEKNALAHALEQHAIMLPNEEEGASKRHNSPIAHKAPEHNRTPENNKASTPECTGIVAENPPSVMAENNTQPRIQGNHPSVMKAALELIKKDCEEGEFSGENVARIVMAHAFVTGAQSSESERDISVGGIDNVPSSLFRLGDTEGVGPLSYIALGHLHSPQKVGVKGDPPMRYSGSPIAFSFTETVQKSSALLTFDGSQLTDTTLIPAPVWRPIRTIEGTLESILDAKNQAYRDAFARIIVTDSSRPPHLIPLIHQAFPHALDIHYRSSTQAHMASINPSIYNPLDIIMDFMKETGGRNLTPEEKELLSCVWDNVKAGEE</sequence>
<dbReference type="Pfam" id="PF12320">
    <property type="entry name" value="SbcD_C"/>
    <property type="match status" value="1"/>
</dbReference>
<keyword evidence="5 7" id="KW-0378">Hydrolase</keyword>
<comment type="similarity">
    <text evidence="1 7">Belongs to the SbcD family.</text>
</comment>
<evidence type="ECO:0000256" key="2">
    <source>
        <dbReference type="ARBA" id="ARBA00011322"/>
    </source>
</evidence>
<keyword evidence="4 7" id="KW-0540">Nuclease</keyword>
<dbReference type="GO" id="GO:0004527">
    <property type="term" value="F:exonuclease activity"/>
    <property type="evidence" value="ECO:0007669"/>
    <property type="project" value="UniProtKB-KW"/>
</dbReference>
<dbReference type="InterPro" id="IPR026843">
    <property type="entry name" value="SbcD_C"/>
</dbReference>
<name>A0ABU5G8C0_9ACTO</name>
<organism evidence="11 12">
    <name type="scientific">Actinotignum urinale</name>
    <dbReference type="NCBI Taxonomy" id="190146"/>
    <lineage>
        <taxon>Bacteria</taxon>
        <taxon>Bacillati</taxon>
        <taxon>Actinomycetota</taxon>
        <taxon>Actinomycetes</taxon>
        <taxon>Actinomycetales</taxon>
        <taxon>Actinomycetaceae</taxon>
        <taxon>Actinotignum</taxon>
    </lineage>
</organism>
<evidence type="ECO:0000256" key="7">
    <source>
        <dbReference type="RuleBase" id="RU363069"/>
    </source>
</evidence>
<evidence type="ECO:0000256" key="8">
    <source>
        <dbReference type="SAM" id="MobiDB-lite"/>
    </source>
</evidence>
<evidence type="ECO:0000313" key="12">
    <source>
        <dbReference type="Proteomes" id="UP001275049"/>
    </source>
</evidence>
<feature type="region of interest" description="Disordered" evidence="8">
    <location>
        <begin position="158"/>
        <end position="186"/>
    </location>
</feature>
<feature type="domain" description="Nuclease SbcCD subunit D C-terminal" evidence="10">
    <location>
        <begin position="346"/>
        <end position="413"/>
    </location>
</feature>
<dbReference type="InterPro" id="IPR029052">
    <property type="entry name" value="Metallo-depent_PP-like"/>
</dbReference>
<dbReference type="Pfam" id="PF00149">
    <property type="entry name" value="Metallophos"/>
    <property type="match status" value="1"/>
</dbReference>
<evidence type="ECO:0000256" key="5">
    <source>
        <dbReference type="ARBA" id="ARBA00022801"/>
    </source>
</evidence>
<dbReference type="RefSeq" id="WP_022866435.1">
    <property type="nucleotide sequence ID" value="NZ_CP126967.1"/>
</dbReference>
<dbReference type="InterPro" id="IPR050535">
    <property type="entry name" value="DNA_Repair-Maintenance_Comp"/>
</dbReference>
<evidence type="ECO:0000259" key="10">
    <source>
        <dbReference type="Pfam" id="PF12320"/>
    </source>
</evidence>
<comment type="subunit">
    <text evidence="2 7">Heterodimer of SbcC and SbcD.</text>
</comment>
<feature type="compositionally biased region" description="Basic and acidic residues" evidence="8">
    <location>
        <begin position="170"/>
        <end position="179"/>
    </location>
</feature>
<reference evidence="11 12" key="1">
    <citation type="submission" date="2023-10" db="EMBL/GenBank/DDBJ databases">
        <title>Whole Genome based description of the genera Actinobaculum and Actinotignum reveals a complex phylogenetic relationship within the species included in the genus Actinotignum.</title>
        <authorList>
            <person name="Jensen C.S."/>
            <person name="Dargis R."/>
            <person name="Kemp M."/>
            <person name="Christensen J.J."/>
        </authorList>
    </citation>
    <scope>NUCLEOTIDE SEQUENCE [LARGE SCALE GENOMIC DNA]</scope>
    <source>
        <strain evidence="11 12">SLA_B974</strain>
    </source>
</reference>
<evidence type="ECO:0000313" key="11">
    <source>
        <dbReference type="EMBL" id="MDY5132925.1"/>
    </source>
</evidence>
<dbReference type="PANTHER" id="PTHR30337">
    <property type="entry name" value="COMPONENT OF ATP-DEPENDENT DSDNA EXONUCLEASE"/>
    <property type="match status" value="1"/>
</dbReference>
<dbReference type="Gene3D" id="3.60.21.10">
    <property type="match status" value="1"/>
</dbReference>
<comment type="function">
    <text evidence="7">SbcCD cleaves DNA hairpin structures. These structures can inhibit DNA replication and are intermediates in certain DNA recombination reactions. The complex acts as a 3'-&gt;5' double strand exonuclease that can open hairpins. It also has a 5' single-strand endonuclease activity.</text>
</comment>